<reference evidence="2" key="1">
    <citation type="journal article" date="2024" name="Virus Res.">
        <title>A novel genus of Pectobacterium bacteriophages display broad host range by targeting several species of Danish soft rot isolates.</title>
        <authorList>
            <person name="Pedersen J.S."/>
            <person name="Carstens A.B."/>
            <person name="Rothgard M.M."/>
            <person name="Roy C."/>
            <person name="Viry A."/>
            <person name="Papudeshi B."/>
            <person name="Kot W."/>
            <person name="Hille F."/>
            <person name="Franz C.M.A.P."/>
            <person name="Edwards R."/>
            <person name="Hansen L.H."/>
        </authorList>
    </citation>
    <scope>NUCLEOTIDE SEQUENCE</scope>
</reference>
<sequence>MDINEITLGQAKELSQLFSTTSVVNEAQANGRLERNFIGKSVIIRTYSAGVWFGVLSEKSGNEVIVKNARRMWRWQAKESISLSAVAKFGIDQSKSKIAPAVDEVWLEAIEIIPTTPDSTALIEGADDVEAD</sequence>
<dbReference type="Pfam" id="PF22253">
    <property type="entry name" value="DUF6948"/>
    <property type="match status" value="1"/>
</dbReference>
<dbReference type="EMBL" id="PQ008974">
    <property type="protein sequence ID" value="XDF89730.1"/>
    <property type="molecule type" value="Genomic_DNA"/>
</dbReference>
<evidence type="ECO:0000313" key="2">
    <source>
        <dbReference type="EMBL" id="XDF89730.1"/>
    </source>
</evidence>
<gene>
    <name evidence="2" type="ORF">CTXCKFRN_CDS0034</name>
</gene>
<dbReference type="InterPro" id="IPR054226">
    <property type="entry name" value="DUF6948"/>
</dbReference>
<accession>A0AB39ABX5</accession>
<protein>
    <recommendedName>
        <fullName evidence="1">DUF6948 domain-containing protein</fullName>
    </recommendedName>
</protein>
<evidence type="ECO:0000259" key="1">
    <source>
        <dbReference type="Pfam" id="PF22253"/>
    </source>
</evidence>
<name>A0AB39ABX5_9CAUD</name>
<reference evidence="2" key="2">
    <citation type="submission" date="2024-07" db="EMBL/GenBank/DDBJ databases">
        <authorList>
            <person name="Pedersen J.S."/>
            <person name="Mulbjerg M.R."/>
            <person name="Carstens A.B."/>
            <person name="Hansen L.H."/>
        </authorList>
    </citation>
    <scope>NUCLEOTIDE SEQUENCE</scope>
</reference>
<feature type="domain" description="DUF6948" evidence="1">
    <location>
        <begin position="39"/>
        <end position="121"/>
    </location>
</feature>
<organism evidence="2">
    <name type="scientific">Pectobacterium phage Sabo</name>
    <dbReference type="NCBI Taxonomy" id="3158141"/>
    <lineage>
        <taxon>Viruses</taxon>
        <taxon>Duplodnaviria</taxon>
        <taxon>Heunggongvirae</taxon>
        <taxon>Uroviricota</taxon>
        <taxon>Caudoviricetes</taxon>
    </lineage>
</organism>
<proteinExistence type="predicted"/>